<organism evidence="1 2">
    <name type="scientific">Naganishia vaughanmartiniae</name>
    <dbReference type="NCBI Taxonomy" id="1424756"/>
    <lineage>
        <taxon>Eukaryota</taxon>
        <taxon>Fungi</taxon>
        <taxon>Dikarya</taxon>
        <taxon>Basidiomycota</taxon>
        <taxon>Agaricomycotina</taxon>
        <taxon>Tremellomycetes</taxon>
        <taxon>Filobasidiales</taxon>
        <taxon>Filobasidiaceae</taxon>
        <taxon>Naganishia</taxon>
    </lineage>
</organism>
<protein>
    <submittedName>
        <fullName evidence="1">Uncharacterized protein</fullName>
    </submittedName>
</protein>
<comment type="caution">
    <text evidence="1">The sequence shown here is derived from an EMBL/GenBank/DDBJ whole genome shotgun (WGS) entry which is preliminary data.</text>
</comment>
<gene>
    <name evidence="1" type="ORF">QFC22_003718</name>
</gene>
<evidence type="ECO:0000313" key="2">
    <source>
        <dbReference type="Proteomes" id="UP001243375"/>
    </source>
</evidence>
<keyword evidence="2" id="KW-1185">Reference proteome</keyword>
<dbReference type="Proteomes" id="UP001243375">
    <property type="component" value="Unassembled WGS sequence"/>
</dbReference>
<name>A0ACC2X6F1_9TREE</name>
<reference evidence="1" key="1">
    <citation type="submission" date="2023-04" db="EMBL/GenBank/DDBJ databases">
        <title>Draft Genome sequencing of Naganishia species isolated from polar environments using Oxford Nanopore Technology.</title>
        <authorList>
            <person name="Leo P."/>
            <person name="Venkateswaran K."/>
        </authorList>
    </citation>
    <scope>NUCLEOTIDE SEQUENCE</scope>
    <source>
        <strain evidence="1">MNA-CCFEE 5425</strain>
    </source>
</reference>
<proteinExistence type="predicted"/>
<evidence type="ECO:0000313" key="1">
    <source>
        <dbReference type="EMBL" id="KAJ9119226.1"/>
    </source>
</evidence>
<accession>A0ACC2X6F1</accession>
<sequence>MSAVTDLLRFYVIFRPVESKEDIPLSPCQTVLSVSMDDSLQFRCAGTIQAAIDKYIEHIGGKQPTREDDNSSDLSTAEDGEEGDLQKKKQKQKRTLPAEAS</sequence>
<dbReference type="EMBL" id="JASBWU010000009">
    <property type="protein sequence ID" value="KAJ9119226.1"/>
    <property type="molecule type" value="Genomic_DNA"/>
</dbReference>